<accession>A0A2Z7DI82</accession>
<gene>
    <name evidence="1" type="ORF">F511_29234</name>
</gene>
<proteinExistence type="predicted"/>
<reference evidence="1 2" key="1">
    <citation type="journal article" date="2015" name="Proc. Natl. Acad. Sci. U.S.A.">
        <title>The resurrection genome of Boea hygrometrica: A blueprint for survival of dehydration.</title>
        <authorList>
            <person name="Xiao L."/>
            <person name="Yang G."/>
            <person name="Zhang L."/>
            <person name="Yang X."/>
            <person name="Zhao S."/>
            <person name="Ji Z."/>
            <person name="Zhou Q."/>
            <person name="Hu M."/>
            <person name="Wang Y."/>
            <person name="Chen M."/>
            <person name="Xu Y."/>
            <person name="Jin H."/>
            <person name="Xiao X."/>
            <person name="Hu G."/>
            <person name="Bao F."/>
            <person name="Hu Y."/>
            <person name="Wan P."/>
            <person name="Li L."/>
            <person name="Deng X."/>
            <person name="Kuang T."/>
            <person name="Xiang C."/>
            <person name="Zhu J.K."/>
            <person name="Oliver M.J."/>
            <person name="He Y."/>
        </authorList>
    </citation>
    <scope>NUCLEOTIDE SEQUENCE [LARGE SCALE GENOMIC DNA]</scope>
    <source>
        <strain evidence="2">cv. XS01</strain>
    </source>
</reference>
<sequence length="302" mass="33633">MSDVPKVLVFDARTAISFDGEQLNTSCKKREMKFEFRLLNDILDKTVIVKAGSFDAVTHERFLMMSAIHGGVKVNWDRLLFNIFKDMVTPATKQARGYAVQICILLKGAPDLKLGESKDFPHLKILTAKTVCTYVAKNQNITVDVDEPAGDEPVVKKKAASKRRPAPTVDVEPISTVPAVTPHASRRRTPKRKLVLQTGSDDEIVDSIIHQVIADTTAIETGEPDVEEQEEVQDQKAAMLAFREESQEHFSTLRDHLAEIIAYFNRGGDDKRGKVVAAKVHSHLRKIRADLVVVVVAEVNLQ</sequence>
<dbReference type="OrthoDB" id="660555at2759"/>
<organism evidence="1 2">
    <name type="scientific">Dorcoceras hygrometricum</name>
    <dbReference type="NCBI Taxonomy" id="472368"/>
    <lineage>
        <taxon>Eukaryota</taxon>
        <taxon>Viridiplantae</taxon>
        <taxon>Streptophyta</taxon>
        <taxon>Embryophyta</taxon>
        <taxon>Tracheophyta</taxon>
        <taxon>Spermatophyta</taxon>
        <taxon>Magnoliopsida</taxon>
        <taxon>eudicotyledons</taxon>
        <taxon>Gunneridae</taxon>
        <taxon>Pentapetalae</taxon>
        <taxon>asterids</taxon>
        <taxon>lamiids</taxon>
        <taxon>Lamiales</taxon>
        <taxon>Gesneriaceae</taxon>
        <taxon>Didymocarpoideae</taxon>
        <taxon>Trichosporeae</taxon>
        <taxon>Loxocarpinae</taxon>
        <taxon>Dorcoceras</taxon>
    </lineage>
</organism>
<keyword evidence="2" id="KW-1185">Reference proteome</keyword>
<evidence type="ECO:0000313" key="1">
    <source>
        <dbReference type="EMBL" id="KZV57453.1"/>
    </source>
</evidence>
<evidence type="ECO:0000313" key="2">
    <source>
        <dbReference type="Proteomes" id="UP000250235"/>
    </source>
</evidence>
<dbReference type="EMBL" id="KQ987289">
    <property type="protein sequence ID" value="KZV57453.1"/>
    <property type="molecule type" value="Genomic_DNA"/>
</dbReference>
<protein>
    <submittedName>
        <fullName evidence="1">Uncharacterized protein</fullName>
    </submittedName>
</protein>
<dbReference type="Proteomes" id="UP000250235">
    <property type="component" value="Unassembled WGS sequence"/>
</dbReference>
<dbReference type="AlphaFoldDB" id="A0A2Z7DI82"/>
<name>A0A2Z7DI82_9LAMI</name>